<accession>A0ABP0QU97</accession>
<feature type="compositionally biased region" description="Acidic residues" evidence="1">
    <location>
        <begin position="389"/>
        <end position="398"/>
    </location>
</feature>
<protein>
    <submittedName>
        <fullName evidence="2">Uncharacterized protein</fullName>
    </submittedName>
</protein>
<dbReference type="SUPFAM" id="SSF103657">
    <property type="entry name" value="BAR/IMD domain-like"/>
    <property type="match status" value="1"/>
</dbReference>
<keyword evidence="3" id="KW-1185">Reference proteome</keyword>
<feature type="region of interest" description="Disordered" evidence="1">
    <location>
        <begin position="378"/>
        <end position="419"/>
    </location>
</feature>
<dbReference type="Proteomes" id="UP001642484">
    <property type="component" value="Unassembled WGS sequence"/>
</dbReference>
<dbReference type="Gene3D" id="1.20.1270.60">
    <property type="entry name" value="Arfaptin homology (AH) domain/BAR domain"/>
    <property type="match status" value="1"/>
</dbReference>
<proteinExistence type="predicted"/>
<organism evidence="2 3">
    <name type="scientific">Durusdinium trenchii</name>
    <dbReference type="NCBI Taxonomy" id="1381693"/>
    <lineage>
        <taxon>Eukaryota</taxon>
        <taxon>Sar</taxon>
        <taxon>Alveolata</taxon>
        <taxon>Dinophyceae</taxon>
        <taxon>Suessiales</taxon>
        <taxon>Symbiodiniaceae</taxon>
        <taxon>Durusdinium</taxon>
    </lineage>
</organism>
<evidence type="ECO:0000313" key="3">
    <source>
        <dbReference type="Proteomes" id="UP001642484"/>
    </source>
</evidence>
<feature type="compositionally biased region" description="Basic and acidic residues" evidence="1">
    <location>
        <begin position="399"/>
        <end position="411"/>
    </location>
</feature>
<comment type="caution">
    <text evidence="2">The sequence shown here is derived from an EMBL/GenBank/DDBJ whole genome shotgun (WGS) entry which is preliminary data.</text>
</comment>
<evidence type="ECO:0000313" key="2">
    <source>
        <dbReference type="EMBL" id="CAK9091663.1"/>
    </source>
</evidence>
<gene>
    <name evidence="2" type="ORF">CCMP2556_LOCUS43941</name>
</gene>
<dbReference type="EMBL" id="CAXAMN010024995">
    <property type="protein sequence ID" value="CAK9091663.1"/>
    <property type="molecule type" value="Genomic_DNA"/>
</dbReference>
<name>A0ABP0QU97_9DINO</name>
<evidence type="ECO:0000256" key="1">
    <source>
        <dbReference type="SAM" id="MobiDB-lite"/>
    </source>
</evidence>
<sequence>MTHVLEVLQDMEEKRGQCVRDSLRKLAVYETSWLRNMQYDLEGVAKAAEDCDPVKELQNFIDAASKEVSPAPSFARLVAQPFHQLGKGREPRKMTPELQSHLQVQQQIRQLMEELSPLVDRLLEGAEVQEDMEKLRQRLLEPKIRAAFCQVLRLAVLKDDPGTDIDSALGKHLSCSAFETLKSCFKVALDAADEQNDAWSGRDLMVLAQLYRTEQEGKPVSLLSHVYNHALWNKVTFWEDVLLLSLCEAYAAEAVWRRSLAAGSQFSKPAMTSFLQRFVGYMMAFGISFDQGRNSVAGTLRKNAAFLGQQTVQIYSQLLLSAYEVATPEGTGGQVDSLNVAMTEALPSGGMAPATVDLGGDDFEAVALGVQADFSAEHAVETPSAQGEEATDEEEEKGEETQALRVLEEAQPKVNDVFT</sequence>
<dbReference type="InterPro" id="IPR027267">
    <property type="entry name" value="AH/BAR_dom_sf"/>
</dbReference>
<reference evidence="2 3" key="1">
    <citation type="submission" date="2024-02" db="EMBL/GenBank/DDBJ databases">
        <authorList>
            <person name="Chen Y."/>
            <person name="Shah S."/>
            <person name="Dougan E. K."/>
            <person name="Thang M."/>
            <person name="Chan C."/>
        </authorList>
    </citation>
    <scope>NUCLEOTIDE SEQUENCE [LARGE SCALE GENOMIC DNA]</scope>
</reference>